<proteinExistence type="predicted"/>
<feature type="region of interest" description="Disordered" evidence="1">
    <location>
        <begin position="194"/>
        <end position="222"/>
    </location>
</feature>
<name>A0A0C3RP90_PHLG1</name>
<dbReference type="Proteomes" id="UP000053257">
    <property type="component" value="Unassembled WGS sequence"/>
</dbReference>
<evidence type="ECO:0000256" key="1">
    <source>
        <dbReference type="SAM" id="MobiDB-lite"/>
    </source>
</evidence>
<dbReference type="CDD" id="cd00303">
    <property type="entry name" value="retropepsin_like"/>
    <property type="match status" value="1"/>
</dbReference>
<evidence type="ECO:0000313" key="2">
    <source>
        <dbReference type="EMBL" id="KIP01231.1"/>
    </source>
</evidence>
<dbReference type="EMBL" id="KN840854">
    <property type="protein sequence ID" value="KIP01231.1"/>
    <property type="molecule type" value="Genomic_DNA"/>
</dbReference>
<dbReference type="HOGENOM" id="CLU_018255_1_0_1"/>
<accession>A0A0C3RP90</accession>
<dbReference type="OrthoDB" id="2801433at2759"/>
<dbReference type="InterPro" id="IPR021109">
    <property type="entry name" value="Peptidase_aspartic_dom_sf"/>
</dbReference>
<protein>
    <submittedName>
        <fullName evidence="2">Uncharacterized protein</fullName>
    </submittedName>
</protein>
<dbReference type="AlphaFoldDB" id="A0A0C3RP90"/>
<feature type="region of interest" description="Disordered" evidence="1">
    <location>
        <begin position="249"/>
        <end position="309"/>
    </location>
</feature>
<reference evidence="2 3" key="1">
    <citation type="journal article" date="2014" name="PLoS Genet.">
        <title>Analysis of the Phlebiopsis gigantea genome, transcriptome and secretome provides insight into its pioneer colonization strategies of wood.</title>
        <authorList>
            <person name="Hori C."/>
            <person name="Ishida T."/>
            <person name="Igarashi K."/>
            <person name="Samejima M."/>
            <person name="Suzuki H."/>
            <person name="Master E."/>
            <person name="Ferreira P."/>
            <person name="Ruiz-Duenas F.J."/>
            <person name="Held B."/>
            <person name="Canessa P."/>
            <person name="Larrondo L.F."/>
            <person name="Schmoll M."/>
            <person name="Druzhinina I.S."/>
            <person name="Kubicek C.P."/>
            <person name="Gaskell J.A."/>
            <person name="Kersten P."/>
            <person name="St John F."/>
            <person name="Glasner J."/>
            <person name="Sabat G."/>
            <person name="Splinter BonDurant S."/>
            <person name="Syed K."/>
            <person name="Yadav J."/>
            <person name="Mgbeahuruike A.C."/>
            <person name="Kovalchuk A."/>
            <person name="Asiegbu F.O."/>
            <person name="Lackner G."/>
            <person name="Hoffmeister D."/>
            <person name="Rencoret J."/>
            <person name="Gutierrez A."/>
            <person name="Sun H."/>
            <person name="Lindquist E."/>
            <person name="Barry K."/>
            <person name="Riley R."/>
            <person name="Grigoriev I.V."/>
            <person name="Henrissat B."/>
            <person name="Kues U."/>
            <person name="Berka R.M."/>
            <person name="Martinez A.T."/>
            <person name="Covert S.F."/>
            <person name="Blanchette R.A."/>
            <person name="Cullen D."/>
        </authorList>
    </citation>
    <scope>NUCLEOTIDE SEQUENCE [LARGE SCALE GENOMIC DNA]</scope>
    <source>
        <strain evidence="2 3">11061_1 CR5-6</strain>
    </source>
</reference>
<dbReference type="Gene3D" id="2.40.70.10">
    <property type="entry name" value="Acid Proteases"/>
    <property type="match status" value="1"/>
</dbReference>
<feature type="compositionally biased region" description="Low complexity" evidence="1">
    <location>
        <begin position="270"/>
        <end position="289"/>
    </location>
</feature>
<gene>
    <name evidence="2" type="ORF">PHLGIDRAFT_80846</name>
</gene>
<sequence length="573" mass="64032">MDPKKKTIATVVSTGTKQIPELTPGTVTPDVVLTFQMACMHYFAARKTTAEDRVSAIAPGLKDPFIANWYFMNEEKLSKLSYSAFWDTFKKRWFKKNWAGEIHTKIQHSIMSEDTDFDSWVENLERQNTLLHGLTSCMDNLRLRSHLTTHTCRELREFAYSKDGTLLTEYDDLKEKLSEIDEARRTRRAEIDAAIAATQRRPATQLRTNPGGPLSASTPALALPKLTQEEREYLDAHNGCYKCRRANVSHRSRECPNGPPDAKSYTPLLSSSNANKAKPAPAASSSKPARFAPVTADDEQEHPEPPKLRTVGVGAVHGVLTSGVLSSGDDTCSSDDETYVLPPLLAPHIHLDAVAHSPLTLSHTVPMLIDSGSPACLVDSRFAAAIGLRFRDLPEPQQMGTAWGGEKQLAKEWCKLKISLPDLSWTSRTCRAIIVDDLFVDVILGLPFFAHNNLAIDTFSNALLESATGRNLLDPHAVCSPPPSPPTLADVREKHLAIVAAVRERIEVLALQQRLDKEHTTLRREFEDLFPDDIPPTEDLPDDVLHRFILKDPNMSMTRRVYDCPKKYREVWK</sequence>
<organism evidence="2 3">
    <name type="scientific">Phlebiopsis gigantea (strain 11061_1 CR5-6)</name>
    <name type="common">White-rot fungus</name>
    <name type="synonym">Peniophora gigantea</name>
    <dbReference type="NCBI Taxonomy" id="745531"/>
    <lineage>
        <taxon>Eukaryota</taxon>
        <taxon>Fungi</taxon>
        <taxon>Dikarya</taxon>
        <taxon>Basidiomycota</taxon>
        <taxon>Agaricomycotina</taxon>
        <taxon>Agaricomycetes</taxon>
        <taxon>Polyporales</taxon>
        <taxon>Phanerochaetaceae</taxon>
        <taxon>Phlebiopsis</taxon>
    </lineage>
</organism>
<keyword evidence="3" id="KW-1185">Reference proteome</keyword>
<dbReference type="Pfam" id="PF13650">
    <property type="entry name" value="Asp_protease_2"/>
    <property type="match status" value="1"/>
</dbReference>
<feature type="non-terminal residue" evidence="2">
    <location>
        <position position="573"/>
    </location>
</feature>
<dbReference type="STRING" id="745531.A0A0C3RP90"/>
<evidence type="ECO:0000313" key="3">
    <source>
        <dbReference type="Proteomes" id="UP000053257"/>
    </source>
</evidence>